<proteinExistence type="predicted"/>
<evidence type="ECO:0000313" key="2">
    <source>
        <dbReference type="Proteomes" id="UP000561271"/>
    </source>
</evidence>
<reference evidence="1 2" key="1">
    <citation type="journal article" date="2020" name="Front. Microbiol.">
        <title>Single-cell genomics of novel Actinobacteria with the Wood-Ljungdahl pathway discovered in a serpentinizing system.</title>
        <authorList>
            <person name="Merino N."/>
            <person name="Kawai M."/>
            <person name="Boyd E.S."/>
            <person name="Colman D.R."/>
            <person name="McGlynn S.E."/>
            <person name="Nealson K.H."/>
            <person name="Kurokawa K."/>
            <person name="Hongoh Y."/>
        </authorList>
    </citation>
    <scope>NUCLEOTIDE SEQUENCE [LARGE SCALE GENOMIC DNA]</scope>
    <source>
        <strain evidence="1 2">S44</strain>
    </source>
</reference>
<dbReference type="AlphaFoldDB" id="A0A6V8PYE7"/>
<comment type="caution">
    <text evidence="1">The sequence shown here is derived from an EMBL/GenBank/DDBJ whole genome shotgun (WGS) entry which is preliminary data.</text>
</comment>
<gene>
    <name evidence="1" type="ORF">HKBW3S44_01243</name>
</gene>
<dbReference type="EMBL" id="BLSC01000109">
    <property type="protein sequence ID" value="GFP37565.1"/>
    <property type="molecule type" value="Genomic_DNA"/>
</dbReference>
<accession>A0A6V8PYE7</accession>
<dbReference type="RefSeq" id="WP_176231761.1">
    <property type="nucleotide sequence ID" value="NZ_BLSC01000109.1"/>
</dbReference>
<evidence type="ECO:0000313" key="1">
    <source>
        <dbReference type="EMBL" id="GFP37565.1"/>
    </source>
</evidence>
<sequence length="161" mass="19018">MKPTLRKEVMYNIIEAPLTEGDTSFLLGDIMVNYTHGKSLREFLERLPKRQAYRFWEVCYREDDLGKWVEFLEYESFKETSAWGHEIGRELAKKLVPWWNDEEPTRGANQKFNGELDDLRGDLQHLSEVEKIIGELKPTSEELKEWKRNILCKVLGNILRG</sequence>
<protein>
    <submittedName>
        <fullName evidence="1">Uncharacterized protein</fullName>
    </submittedName>
</protein>
<dbReference type="Proteomes" id="UP000561271">
    <property type="component" value="Unassembled WGS sequence"/>
</dbReference>
<name>A0A6V8PYE7_9ACTN</name>
<organism evidence="1 2">
    <name type="scientific">Candidatus Hakubella thermalkaliphila</name>
    <dbReference type="NCBI Taxonomy" id="2754717"/>
    <lineage>
        <taxon>Bacteria</taxon>
        <taxon>Bacillati</taxon>
        <taxon>Actinomycetota</taxon>
        <taxon>Actinomycetota incertae sedis</taxon>
        <taxon>Candidatus Hakubellales</taxon>
        <taxon>Candidatus Hakubellaceae</taxon>
        <taxon>Candidatus Hakubella</taxon>
    </lineage>
</organism>